<evidence type="ECO:0000256" key="4">
    <source>
        <dbReference type="ARBA" id="ARBA00022833"/>
    </source>
</evidence>
<dbReference type="GO" id="GO:0016787">
    <property type="term" value="F:hydrolase activity"/>
    <property type="evidence" value="ECO:0007669"/>
    <property type="project" value="UniProtKB-KW"/>
</dbReference>
<dbReference type="GO" id="GO:0046872">
    <property type="term" value="F:metal ion binding"/>
    <property type="evidence" value="ECO:0007669"/>
    <property type="project" value="UniProtKB-KW"/>
</dbReference>
<keyword evidence="4" id="KW-0862">Zinc</keyword>
<feature type="domain" description="Metallo-beta-lactamase" evidence="6">
    <location>
        <begin position="87"/>
        <end position="293"/>
    </location>
</feature>
<dbReference type="InterPro" id="IPR051013">
    <property type="entry name" value="MBL_superfamily_lactonases"/>
</dbReference>
<dbReference type="AlphaFoldDB" id="A0A9D7PQ46"/>
<proteinExistence type="inferred from homology"/>
<comment type="similarity">
    <text evidence="1">Belongs to the metallo-beta-lactamase superfamily.</text>
</comment>
<dbReference type="EMBL" id="JADJUC010000001">
    <property type="protein sequence ID" value="MBK8522673.1"/>
    <property type="molecule type" value="Genomic_DNA"/>
</dbReference>
<evidence type="ECO:0000313" key="7">
    <source>
        <dbReference type="EMBL" id="MBK8522673.1"/>
    </source>
</evidence>
<evidence type="ECO:0000256" key="5">
    <source>
        <dbReference type="SAM" id="SignalP"/>
    </source>
</evidence>
<evidence type="ECO:0000259" key="6">
    <source>
        <dbReference type="SMART" id="SM00849"/>
    </source>
</evidence>
<sequence length="326" mass="34840">MPSFLRPLLPLMLAALLGLPSLARAEAPLAQTQVPGYYRHQLGQFEVTALFDGVIELDTKLLKNAKPADLQRLLSRMFVGNPKMQTAVNAYLINTGKQLVLVDAGAAKLFGPSLGYVLENMKAAGYDPAQVDAVIITHLHGDHMGGLNDANGRPVFPKAKIMVPRAEHSFWLSKAAADKAPEGMKPFFKMAQEAAAPYQAVGRWTPFSDGAQVAPGIRAVAANGHTPGHTAYAVESAGQKLLIWGDLVHAHAVQFAKPGISIEFDVDQNQAIATRRAVMQSAAESKTLVAGMHLPFPGLGRVRAEGKGSYSWVPIEFSPLPPAAGK</sequence>
<dbReference type="InterPro" id="IPR001279">
    <property type="entry name" value="Metallo-B-lactamas"/>
</dbReference>
<dbReference type="Pfam" id="PF00753">
    <property type="entry name" value="Lactamase_B"/>
    <property type="match status" value="1"/>
</dbReference>
<feature type="chain" id="PRO_5039395656" evidence="5">
    <location>
        <begin position="26"/>
        <end position="326"/>
    </location>
</feature>
<accession>A0A9D7PQ46</accession>
<comment type="caution">
    <text evidence="7">The sequence shown here is derived from an EMBL/GenBank/DDBJ whole genome shotgun (WGS) entry which is preliminary data.</text>
</comment>
<dbReference type="CDD" id="cd07720">
    <property type="entry name" value="OPHC2-like_MBL-fold"/>
    <property type="match status" value="1"/>
</dbReference>
<dbReference type="SUPFAM" id="SSF56281">
    <property type="entry name" value="Metallo-hydrolase/oxidoreductase"/>
    <property type="match status" value="1"/>
</dbReference>
<dbReference type="PANTHER" id="PTHR42978">
    <property type="entry name" value="QUORUM-QUENCHING LACTONASE YTNP-RELATED-RELATED"/>
    <property type="match status" value="1"/>
</dbReference>
<dbReference type="Proteomes" id="UP000886689">
    <property type="component" value="Unassembled WGS sequence"/>
</dbReference>
<evidence type="ECO:0000256" key="3">
    <source>
        <dbReference type="ARBA" id="ARBA00022801"/>
    </source>
</evidence>
<dbReference type="PANTHER" id="PTHR42978:SF6">
    <property type="entry name" value="QUORUM-QUENCHING LACTONASE YTNP-RELATED"/>
    <property type="match status" value="1"/>
</dbReference>
<protein>
    <submittedName>
        <fullName evidence="7">MBL fold metallo-hydrolase</fullName>
    </submittedName>
</protein>
<gene>
    <name evidence="7" type="ORF">IPL58_00175</name>
</gene>
<keyword evidence="2" id="KW-0479">Metal-binding</keyword>
<name>A0A9D7PQ46_9PROT</name>
<dbReference type="Gene3D" id="3.60.15.10">
    <property type="entry name" value="Ribonuclease Z/Hydroxyacylglutathione hydrolase-like"/>
    <property type="match status" value="1"/>
</dbReference>
<keyword evidence="5" id="KW-0732">Signal</keyword>
<evidence type="ECO:0000256" key="1">
    <source>
        <dbReference type="ARBA" id="ARBA00007749"/>
    </source>
</evidence>
<keyword evidence="3" id="KW-0378">Hydrolase</keyword>
<dbReference type="SMART" id="SM00849">
    <property type="entry name" value="Lactamase_B"/>
    <property type="match status" value="1"/>
</dbReference>
<dbReference type="InterPro" id="IPR036866">
    <property type="entry name" value="RibonucZ/Hydroxyglut_hydro"/>
</dbReference>
<organism evidence="7 8">
    <name type="scientific">Candidatus Proximibacter danicus</name>
    <dbReference type="NCBI Taxonomy" id="2954365"/>
    <lineage>
        <taxon>Bacteria</taxon>
        <taxon>Pseudomonadati</taxon>
        <taxon>Pseudomonadota</taxon>
        <taxon>Betaproteobacteria</taxon>
        <taxon>Candidatus Proximibacter</taxon>
    </lineage>
</organism>
<evidence type="ECO:0000313" key="8">
    <source>
        <dbReference type="Proteomes" id="UP000886689"/>
    </source>
</evidence>
<evidence type="ECO:0000256" key="2">
    <source>
        <dbReference type="ARBA" id="ARBA00022723"/>
    </source>
</evidence>
<feature type="signal peptide" evidence="5">
    <location>
        <begin position="1"/>
        <end position="25"/>
    </location>
</feature>
<reference evidence="7" key="1">
    <citation type="submission" date="2020-10" db="EMBL/GenBank/DDBJ databases">
        <title>Connecting structure to function with the recovery of over 1000 high-quality activated sludge metagenome-assembled genomes encoding full-length rRNA genes using long-read sequencing.</title>
        <authorList>
            <person name="Singleton C.M."/>
            <person name="Petriglieri F."/>
            <person name="Kristensen J.M."/>
            <person name="Kirkegaard R.H."/>
            <person name="Michaelsen T.Y."/>
            <person name="Andersen M.H."/>
            <person name="Karst S.M."/>
            <person name="Dueholm M.S."/>
            <person name="Nielsen P.H."/>
            <person name="Albertsen M."/>
        </authorList>
    </citation>
    <scope>NUCLEOTIDE SEQUENCE</scope>
    <source>
        <strain evidence="7">Hirt_18-Q3-R61-65_BATAC.395</strain>
    </source>
</reference>